<dbReference type="GeneID" id="75184748"/>
<comment type="caution">
    <text evidence="8">The sequence shown here is derived from an EMBL/GenBank/DDBJ whole genome shotgun (WGS) entry which is preliminary data.</text>
</comment>
<dbReference type="SUPFAM" id="SSF48452">
    <property type="entry name" value="TPR-like"/>
    <property type="match status" value="1"/>
</dbReference>
<dbReference type="Proteomes" id="UP000298111">
    <property type="component" value="Unassembled WGS sequence"/>
</dbReference>
<sequence length="514" mass="54045">MEALAADDPRQIGAYTLRGRLGEGGMGRVYLGRSPSGRAVAVKVVHPHLARQSGFRRRFGHEAAAVRAVSGAFTAPIVGADAEADPPWLATLYVPGPDLAEAVAKAGPLPTPSLWPLAAGLAEALQDIHAAKVLHRDVKPSNVLLAADGPRLIDFGIARALDGTVLTTTGVVMGTPGFMAPEQIDSGEQTPAGDVFSLGAVLAYAATGHGPFGEGPPLALMHRILHAEPRLDAVPHAVRDLVADCLAKDPADRPGPAHILHRIAASWSPPEQWPASTPWPRAITLLLPHHAVPDSGARQPGGPEATTAPAGPDTRELTRRMTEAEQTTRTIGPPAAARIMEQLAADQARVLGPDHPDTLNSRHGHAWNLGQAGQYALAEELLERVAADRARVLGPDHPDTLNSRHSRAWVLGQAGRHEEAAALMESVAAGRVRALGPDDPDTLDSRHGHAWNLGLAGHHERAAELMGRVAADRARVLGPDLPDTLRSRRSYAWNLARTGGGGAAGLRPPGGPPR</sequence>
<dbReference type="InterPro" id="IPR011009">
    <property type="entry name" value="Kinase-like_dom_sf"/>
</dbReference>
<dbReference type="SUPFAM" id="SSF56112">
    <property type="entry name" value="Protein kinase-like (PK-like)"/>
    <property type="match status" value="1"/>
</dbReference>
<protein>
    <submittedName>
        <fullName evidence="8">Serine/threonine protein kinase</fullName>
    </submittedName>
</protein>
<evidence type="ECO:0000256" key="5">
    <source>
        <dbReference type="PROSITE-ProRule" id="PRU10141"/>
    </source>
</evidence>
<dbReference type="AlphaFoldDB" id="A0A8H1LEC3"/>
<dbReference type="PROSITE" id="PS50011">
    <property type="entry name" value="PROTEIN_KINASE_DOM"/>
    <property type="match status" value="1"/>
</dbReference>
<dbReference type="Gene3D" id="1.25.40.10">
    <property type="entry name" value="Tetratricopeptide repeat domain"/>
    <property type="match status" value="1"/>
</dbReference>
<evidence type="ECO:0000313" key="9">
    <source>
        <dbReference type="Proteomes" id="UP000298111"/>
    </source>
</evidence>
<evidence type="ECO:0000256" key="6">
    <source>
        <dbReference type="SAM" id="MobiDB-lite"/>
    </source>
</evidence>
<evidence type="ECO:0000256" key="4">
    <source>
        <dbReference type="ARBA" id="ARBA00022840"/>
    </source>
</evidence>
<evidence type="ECO:0000256" key="1">
    <source>
        <dbReference type="ARBA" id="ARBA00022679"/>
    </source>
</evidence>
<feature type="binding site" evidence="5">
    <location>
        <position position="43"/>
    </location>
    <ligand>
        <name>ATP</name>
        <dbReference type="ChEBI" id="CHEBI:30616"/>
    </ligand>
</feature>
<keyword evidence="1" id="KW-0808">Transferase</keyword>
<dbReference type="Pfam" id="PF13424">
    <property type="entry name" value="TPR_12"/>
    <property type="match status" value="1"/>
</dbReference>
<evidence type="ECO:0000259" key="7">
    <source>
        <dbReference type="PROSITE" id="PS50011"/>
    </source>
</evidence>
<evidence type="ECO:0000313" key="8">
    <source>
        <dbReference type="EMBL" id="TGG82359.1"/>
    </source>
</evidence>
<evidence type="ECO:0000256" key="2">
    <source>
        <dbReference type="ARBA" id="ARBA00022741"/>
    </source>
</evidence>
<reference evidence="8 9" key="1">
    <citation type="submission" date="2018-10" db="EMBL/GenBank/DDBJ databases">
        <title>Isolation of pseudouridimycin from Streptomyces albus DSM 40763.</title>
        <authorList>
            <person name="Rosenqvist P."/>
            <person name="Metsae-Ketelae M."/>
            <person name="Virta P."/>
        </authorList>
    </citation>
    <scope>NUCLEOTIDE SEQUENCE [LARGE SCALE GENOMIC DNA]</scope>
    <source>
        <strain evidence="8 9">DSM 40763</strain>
    </source>
</reference>
<keyword evidence="8" id="KW-0723">Serine/threonine-protein kinase</keyword>
<dbReference type="SMART" id="SM00220">
    <property type="entry name" value="S_TKc"/>
    <property type="match status" value="1"/>
</dbReference>
<dbReference type="EMBL" id="RCIY01000062">
    <property type="protein sequence ID" value="TGG82359.1"/>
    <property type="molecule type" value="Genomic_DNA"/>
</dbReference>
<dbReference type="PROSITE" id="PS00108">
    <property type="entry name" value="PROTEIN_KINASE_ST"/>
    <property type="match status" value="1"/>
</dbReference>
<gene>
    <name evidence="8" type="ORF">D8771_17415</name>
</gene>
<feature type="region of interest" description="Disordered" evidence="6">
    <location>
        <begin position="292"/>
        <end position="316"/>
    </location>
</feature>
<dbReference type="CDD" id="cd14014">
    <property type="entry name" value="STKc_PknB_like"/>
    <property type="match status" value="1"/>
</dbReference>
<dbReference type="InterPro" id="IPR011990">
    <property type="entry name" value="TPR-like_helical_dom_sf"/>
</dbReference>
<name>A0A8H1LEC3_9ACTN</name>
<dbReference type="GO" id="GO:0004674">
    <property type="term" value="F:protein serine/threonine kinase activity"/>
    <property type="evidence" value="ECO:0007669"/>
    <property type="project" value="UniProtKB-KW"/>
</dbReference>
<proteinExistence type="predicted"/>
<dbReference type="GO" id="GO:0005524">
    <property type="term" value="F:ATP binding"/>
    <property type="evidence" value="ECO:0007669"/>
    <property type="project" value="UniProtKB-UniRule"/>
</dbReference>
<evidence type="ECO:0000256" key="3">
    <source>
        <dbReference type="ARBA" id="ARBA00022777"/>
    </source>
</evidence>
<keyword evidence="2 5" id="KW-0547">Nucleotide-binding</keyword>
<dbReference type="Gene3D" id="1.10.510.10">
    <property type="entry name" value="Transferase(Phosphotransferase) domain 1"/>
    <property type="match status" value="1"/>
</dbReference>
<organism evidence="8 9">
    <name type="scientific">Streptomyces albus</name>
    <dbReference type="NCBI Taxonomy" id="1888"/>
    <lineage>
        <taxon>Bacteria</taxon>
        <taxon>Bacillati</taxon>
        <taxon>Actinomycetota</taxon>
        <taxon>Actinomycetes</taxon>
        <taxon>Kitasatosporales</taxon>
        <taxon>Streptomycetaceae</taxon>
        <taxon>Streptomyces</taxon>
    </lineage>
</organism>
<dbReference type="Gene3D" id="3.30.200.20">
    <property type="entry name" value="Phosphorylase Kinase, domain 1"/>
    <property type="match status" value="1"/>
</dbReference>
<dbReference type="InterPro" id="IPR008271">
    <property type="entry name" value="Ser/Thr_kinase_AS"/>
</dbReference>
<dbReference type="PANTHER" id="PTHR43289">
    <property type="entry name" value="MITOGEN-ACTIVATED PROTEIN KINASE KINASE KINASE 20-RELATED"/>
    <property type="match status" value="1"/>
</dbReference>
<keyword evidence="4 5" id="KW-0067">ATP-binding</keyword>
<dbReference type="PROSITE" id="PS00107">
    <property type="entry name" value="PROTEIN_KINASE_ATP"/>
    <property type="match status" value="1"/>
</dbReference>
<dbReference type="RefSeq" id="WP_135567160.1">
    <property type="nucleotide sequence ID" value="NZ_CP103060.1"/>
</dbReference>
<feature type="domain" description="Protein kinase" evidence="7">
    <location>
        <begin position="15"/>
        <end position="264"/>
    </location>
</feature>
<dbReference type="InterPro" id="IPR000719">
    <property type="entry name" value="Prot_kinase_dom"/>
</dbReference>
<dbReference type="PANTHER" id="PTHR43289:SF34">
    <property type="entry name" value="SERINE_THREONINE-PROTEIN KINASE YBDM-RELATED"/>
    <property type="match status" value="1"/>
</dbReference>
<dbReference type="InterPro" id="IPR017441">
    <property type="entry name" value="Protein_kinase_ATP_BS"/>
</dbReference>
<accession>A0A8H1LEC3</accession>
<dbReference type="Pfam" id="PF00069">
    <property type="entry name" value="Pkinase"/>
    <property type="match status" value="1"/>
</dbReference>
<keyword evidence="3 8" id="KW-0418">Kinase</keyword>